<organism evidence="2 3">
    <name type="scientific">Acrobeloides nanus</name>
    <dbReference type="NCBI Taxonomy" id="290746"/>
    <lineage>
        <taxon>Eukaryota</taxon>
        <taxon>Metazoa</taxon>
        <taxon>Ecdysozoa</taxon>
        <taxon>Nematoda</taxon>
        <taxon>Chromadorea</taxon>
        <taxon>Rhabditida</taxon>
        <taxon>Tylenchina</taxon>
        <taxon>Cephalobomorpha</taxon>
        <taxon>Cephaloboidea</taxon>
        <taxon>Cephalobidae</taxon>
        <taxon>Acrobeloides</taxon>
    </lineage>
</organism>
<feature type="compositionally biased region" description="Basic and acidic residues" evidence="1">
    <location>
        <begin position="55"/>
        <end position="73"/>
    </location>
</feature>
<name>A0A914D7W4_9BILA</name>
<dbReference type="WBParaSite" id="ACRNAN_scaffold20546.g14701.t1">
    <property type="protein sequence ID" value="ACRNAN_scaffold20546.g14701.t1"/>
    <property type="gene ID" value="ACRNAN_scaffold20546.g14701"/>
</dbReference>
<evidence type="ECO:0000256" key="1">
    <source>
        <dbReference type="SAM" id="MobiDB-lite"/>
    </source>
</evidence>
<reference evidence="3" key="1">
    <citation type="submission" date="2022-11" db="UniProtKB">
        <authorList>
            <consortium name="WormBaseParasite"/>
        </authorList>
    </citation>
    <scope>IDENTIFICATION</scope>
</reference>
<sequence length="87" mass="10049">MLFTKLSRNHSVGCPFALWLGPYPVHAWRSFADDPPLRSILREQKHVKFSEELHQEHLIHTDHPNATLRDVKNKRPTNSSSGPKDVK</sequence>
<dbReference type="Proteomes" id="UP000887540">
    <property type="component" value="Unplaced"/>
</dbReference>
<protein>
    <submittedName>
        <fullName evidence="3">Uncharacterized protein</fullName>
    </submittedName>
</protein>
<dbReference type="AlphaFoldDB" id="A0A914D7W4"/>
<feature type="region of interest" description="Disordered" evidence="1">
    <location>
        <begin position="55"/>
        <end position="87"/>
    </location>
</feature>
<evidence type="ECO:0000313" key="3">
    <source>
        <dbReference type="WBParaSite" id="ACRNAN_scaffold20546.g14701.t1"/>
    </source>
</evidence>
<evidence type="ECO:0000313" key="2">
    <source>
        <dbReference type="Proteomes" id="UP000887540"/>
    </source>
</evidence>
<feature type="compositionally biased region" description="Polar residues" evidence="1">
    <location>
        <begin position="76"/>
        <end position="87"/>
    </location>
</feature>
<accession>A0A914D7W4</accession>
<keyword evidence="2" id="KW-1185">Reference proteome</keyword>
<proteinExistence type="predicted"/>